<dbReference type="Pfam" id="PF05685">
    <property type="entry name" value="Uma2"/>
    <property type="match status" value="1"/>
</dbReference>
<dbReference type="InterPro" id="IPR008538">
    <property type="entry name" value="Uma2"/>
</dbReference>
<evidence type="ECO:0000313" key="2">
    <source>
        <dbReference type="EMBL" id="BBO34936.1"/>
    </source>
</evidence>
<dbReference type="Proteomes" id="UP000326837">
    <property type="component" value="Chromosome"/>
</dbReference>
<dbReference type="CDD" id="cd06260">
    <property type="entry name" value="DUF820-like"/>
    <property type="match status" value="1"/>
</dbReference>
<sequence>MSIVSQPAVTQPLALVPPAIDQPPVRYEEPTRKRWTREEYYRLDEQGWFQNQRVELIDGEIVQLSPQSPQHAAAAERVRRILDRTFGEGYWVRHQSSLVHGDYSEPEPDIAVVRGEIEDFSTQHPTSSILIVEVSRTSLAYDKNRKLHLYASMGVPEYWILDLNSRRLLVYREPVAEASAPFGFSYAKAMMLSEPEIVSPLEKPSAKIEVSTMLPSKT</sequence>
<dbReference type="Gene3D" id="3.90.1570.10">
    <property type="entry name" value="tt1808, chain A"/>
    <property type="match status" value="1"/>
</dbReference>
<dbReference type="SUPFAM" id="SSF52980">
    <property type="entry name" value="Restriction endonuclease-like"/>
    <property type="match status" value="1"/>
</dbReference>
<dbReference type="KEGG" id="lpav:PLANPX_4548"/>
<dbReference type="RefSeq" id="WP_152100416.1">
    <property type="nucleotide sequence ID" value="NZ_AP021861.1"/>
</dbReference>
<evidence type="ECO:0000259" key="1">
    <source>
        <dbReference type="Pfam" id="PF05685"/>
    </source>
</evidence>
<reference evidence="3" key="1">
    <citation type="submission" date="2019-10" db="EMBL/GenBank/DDBJ databases">
        <title>Lacipirellula parvula gen. nov., sp. nov., representing a lineage of planctomycetes widespread in freshwater anoxic habitats, and description of the family Lacipirellulaceae.</title>
        <authorList>
            <person name="Dedysh S.N."/>
            <person name="Kulichevskaya I.S."/>
            <person name="Beletsky A.V."/>
            <person name="Rakitin A.L."/>
            <person name="Mardanov A.V."/>
            <person name="Ivanova A.A."/>
            <person name="Saltykova V.X."/>
            <person name="Rijpstra W.I.C."/>
            <person name="Sinninghe Damste J.S."/>
            <person name="Ravin N.V."/>
        </authorList>
    </citation>
    <scope>NUCLEOTIDE SEQUENCE [LARGE SCALE GENOMIC DNA]</scope>
    <source>
        <strain evidence="3">PX69</strain>
    </source>
</reference>
<evidence type="ECO:0000313" key="3">
    <source>
        <dbReference type="Proteomes" id="UP000326837"/>
    </source>
</evidence>
<name>A0A5K7XKC4_9BACT</name>
<accession>A0A5K7XKC4</accession>
<gene>
    <name evidence="2" type="ORF">PLANPX_4548</name>
</gene>
<dbReference type="InterPro" id="IPR012296">
    <property type="entry name" value="Nuclease_put_TT1808"/>
</dbReference>
<dbReference type="InterPro" id="IPR011335">
    <property type="entry name" value="Restrct_endonuc-II-like"/>
</dbReference>
<keyword evidence="3" id="KW-1185">Reference proteome</keyword>
<dbReference type="PANTHER" id="PTHR35400:SF1">
    <property type="entry name" value="SLR1083 PROTEIN"/>
    <property type="match status" value="1"/>
</dbReference>
<proteinExistence type="predicted"/>
<feature type="domain" description="Putative restriction endonuclease" evidence="1">
    <location>
        <begin position="38"/>
        <end position="176"/>
    </location>
</feature>
<dbReference type="AlphaFoldDB" id="A0A5K7XKC4"/>
<organism evidence="2 3">
    <name type="scientific">Lacipirellula parvula</name>
    <dbReference type="NCBI Taxonomy" id="2650471"/>
    <lineage>
        <taxon>Bacteria</taxon>
        <taxon>Pseudomonadati</taxon>
        <taxon>Planctomycetota</taxon>
        <taxon>Planctomycetia</taxon>
        <taxon>Pirellulales</taxon>
        <taxon>Lacipirellulaceae</taxon>
        <taxon>Lacipirellula</taxon>
    </lineage>
</organism>
<dbReference type="PANTHER" id="PTHR35400">
    <property type="entry name" value="SLR1083 PROTEIN"/>
    <property type="match status" value="1"/>
</dbReference>
<protein>
    <recommendedName>
        <fullName evidence="1">Putative restriction endonuclease domain-containing protein</fullName>
    </recommendedName>
</protein>
<dbReference type="EMBL" id="AP021861">
    <property type="protein sequence ID" value="BBO34936.1"/>
    <property type="molecule type" value="Genomic_DNA"/>
</dbReference>